<accession>A0ABV7A0U6</accession>
<evidence type="ECO:0000313" key="2">
    <source>
        <dbReference type="EMBL" id="MFC2927326.1"/>
    </source>
</evidence>
<dbReference type="Proteomes" id="UP001595379">
    <property type="component" value="Unassembled WGS sequence"/>
</dbReference>
<keyword evidence="1" id="KW-0812">Transmembrane</keyword>
<evidence type="ECO:0000256" key="1">
    <source>
        <dbReference type="SAM" id="Phobius"/>
    </source>
</evidence>
<comment type="caution">
    <text evidence="2">The sequence shown here is derived from an EMBL/GenBank/DDBJ whole genome shotgun (WGS) entry which is preliminary data.</text>
</comment>
<keyword evidence="1" id="KW-0472">Membrane</keyword>
<reference evidence="3" key="1">
    <citation type="journal article" date="2019" name="Int. J. Syst. Evol. Microbiol.">
        <title>The Global Catalogue of Microorganisms (GCM) 10K type strain sequencing project: providing services to taxonomists for standard genome sequencing and annotation.</title>
        <authorList>
            <consortium name="The Broad Institute Genomics Platform"/>
            <consortium name="The Broad Institute Genome Sequencing Center for Infectious Disease"/>
            <person name="Wu L."/>
            <person name="Ma J."/>
        </authorList>
    </citation>
    <scope>NUCLEOTIDE SEQUENCE [LARGE SCALE GENOMIC DNA]</scope>
    <source>
        <strain evidence="3">KCTC 52487</strain>
    </source>
</reference>
<organism evidence="2 3">
    <name type="scientific">Hyphobacterium vulgare</name>
    <dbReference type="NCBI Taxonomy" id="1736751"/>
    <lineage>
        <taxon>Bacteria</taxon>
        <taxon>Pseudomonadati</taxon>
        <taxon>Pseudomonadota</taxon>
        <taxon>Alphaproteobacteria</taxon>
        <taxon>Maricaulales</taxon>
        <taxon>Maricaulaceae</taxon>
        <taxon>Hyphobacterium</taxon>
    </lineage>
</organism>
<evidence type="ECO:0000313" key="3">
    <source>
        <dbReference type="Proteomes" id="UP001595379"/>
    </source>
</evidence>
<proteinExistence type="predicted"/>
<dbReference type="RefSeq" id="WP_343163312.1">
    <property type="nucleotide sequence ID" value="NZ_JBHRSV010000028.1"/>
</dbReference>
<dbReference type="EMBL" id="JBHRSV010000028">
    <property type="protein sequence ID" value="MFC2927326.1"/>
    <property type="molecule type" value="Genomic_DNA"/>
</dbReference>
<gene>
    <name evidence="2" type="ORF">ACFOOR_14555</name>
</gene>
<sequence>MKRPLAKRLLSVILVLLVGGAIIVTIGIMFDPIKACEERGGTFVLAGRYCEEAE</sequence>
<feature type="transmembrane region" description="Helical" evidence="1">
    <location>
        <begin position="9"/>
        <end position="30"/>
    </location>
</feature>
<name>A0ABV7A0U6_9PROT</name>
<keyword evidence="1" id="KW-1133">Transmembrane helix</keyword>
<keyword evidence="3" id="KW-1185">Reference proteome</keyword>
<protein>
    <submittedName>
        <fullName evidence="2">Uncharacterized protein</fullName>
    </submittedName>
</protein>